<dbReference type="OrthoDB" id="4120131at2759"/>
<keyword evidence="2" id="KW-1185">Reference proteome</keyword>
<reference evidence="1 2" key="1">
    <citation type="submission" date="2013-03" db="EMBL/GenBank/DDBJ databases">
        <title>The Genome Sequence of Exophiala aquamarina CBS 119918.</title>
        <authorList>
            <consortium name="The Broad Institute Genomics Platform"/>
            <person name="Cuomo C."/>
            <person name="de Hoog S."/>
            <person name="Gorbushina A."/>
            <person name="Walker B."/>
            <person name="Young S.K."/>
            <person name="Zeng Q."/>
            <person name="Gargeya S."/>
            <person name="Fitzgerald M."/>
            <person name="Haas B."/>
            <person name="Abouelleil A."/>
            <person name="Allen A.W."/>
            <person name="Alvarado L."/>
            <person name="Arachchi H.M."/>
            <person name="Berlin A.M."/>
            <person name="Chapman S.B."/>
            <person name="Gainer-Dewar J."/>
            <person name="Goldberg J."/>
            <person name="Griggs A."/>
            <person name="Gujja S."/>
            <person name="Hansen M."/>
            <person name="Howarth C."/>
            <person name="Imamovic A."/>
            <person name="Ireland A."/>
            <person name="Larimer J."/>
            <person name="McCowan C."/>
            <person name="Murphy C."/>
            <person name="Pearson M."/>
            <person name="Poon T.W."/>
            <person name="Priest M."/>
            <person name="Roberts A."/>
            <person name="Saif S."/>
            <person name="Shea T."/>
            <person name="Sisk P."/>
            <person name="Sykes S."/>
            <person name="Wortman J."/>
            <person name="Nusbaum C."/>
            <person name="Birren B."/>
        </authorList>
    </citation>
    <scope>NUCLEOTIDE SEQUENCE [LARGE SCALE GENOMIC DNA]</scope>
    <source>
        <strain evidence="1 2">CBS 119918</strain>
    </source>
</reference>
<evidence type="ECO:0000313" key="1">
    <source>
        <dbReference type="EMBL" id="KEF56595.1"/>
    </source>
</evidence>
<accession>A0A072PM26</accession>
<organism evidence="1 2">
    <name type="scientific">Exophiala aquamarina CBS 119918</name>
    <dbReference type="NCBI Taxonomy" id="1182545"/>
    <lineage>
        <taxon>Eukaryota</taxon>
        <taxon>Fungi</taxon>
        <taxon>Dikarya</taxon>
        <taxon>Ascomycota</taxon>
        <taxon>Pezizomycotina</taxon>
        <taxon>Eurotiomycetes</taxon>
        <taxon>Chaetothyriomycetidae</taxon>
        <taxon>Chaetothyriales</taxon>
        <taxon>Herpotrichiellaceae</taxon>
        <taxon>Exophiala</taxon>
    </lineage>
</organism>
<dbReference type="HOGENOM" id="CLU_2996503_0_0_1"/>
<dbReference type="VEuPathDB" id="FungiDB:A1O9_06784"/>
<gene>
    <name evidence="1" type="ORF">A1O9_06784</name>
</gene>
<dbReference type="EMBL" id="AMGV01000005">
    <property type="protein sequence ID" value="KEF56595.1"/>
    <property type="molecule type" value="Genomic_DNA"/>
</dbReference>
<comment type="caution">
    <text evidence="1">The sequence shown here is derived from an EMBL/GenBank/DDBJ whole genome shotgun (WGS) entry which is preliminary data.</text>
</comment>
<evidence type="ECO:0000313" key="2">
    <source>
        <dbReference type="Proteomes" id="UP000027920"/>
    </source>
</evidence>
<name>A0A072PM26_9EURO</name>
<dbReference type="RefSeq" id="XP_013259185.1">
    <property type="nucleotide sequence ID" value="XM_013403731.1"/>
</dbReference>
<dbReference type="GeneID" id="25281699"/>
<sequence>MSSPSTTPIRFEPQPVQDQRVTVFDSSVASEPFLDSVALENLRKRQQAEATKALSTK</sequence>
<dbReference type="Proteomes" id="UP000027920">
    <property type="component" value="Unassembled WGS sequence"/>
</dbReference>
<protein>
    <submittedName>
        <fullName evidence="1">Uncharacterized protein</fullName>
    </submittedName>
</protein>
<proteinExistence type="predicted"/>
<dbReference type="AlphaFoldDB" id="A0A072PM26"/>